<dbReference type="InterPro" id="IPR001672">
    <property type="entry name" value="G6P_Isomerase"/>
</dbReference>
<dbReference type="GO" id="GO:0051156">
    <property type="term" value="P:glucose 6-phosphate metabolic process"/>
    <property type="evidence" value="ECO:0007669"/>
    <property type="project" value="TreeGrafter"/>
</dbReference>
<dbReference type="UniPathway" id="UPA00109">
    <property type="reaction ID" value="UER00181"/>
</dbReference>
<dbReference type="GO" id="GO:0004347">
    <property type="term" value="F:glucose-6-phosphate isomerase activity"/>
    <property type="evidence" value="ECO:0007669"/>
    <property type="project" value="UniProtKB-UniRule"/>
</dbReference>
<keyword evidence="4 7" id="KW-0324">Glycolysis</keyword>
<dbReference type="GO" id="GO:0006096">
    <property type="term" value="P:glycolytic process"/>
    <property type="evidence" value="ECO:0007669"/>
    <property type="project" value="UniProtKB-UniRule"/>
</dbReference>
<dbReference type="RefSeq" id="WP_038061840.1">
    <property type="nucleotide sequence ID" value="NZ_JPSL02000038.1"/>
</dbReference>
<protein>
    <recommendedName>
        <fullName evidence="7">Glucose-6-phosphate isomerase</fullName>
        <shortName evidence="7">GPI</shortName>
        <ecNumber evidence="7">5.3.1.9</ecNumber>
    </recommendedName>
    <alternativeName>
        <fullName evidence="7">Phosphoglucose isomerase</fullName>
        <shortName evidence="7">PGI</shortName>
    </alternativeName>
    <alternativeName>
        <fullName evidence="7">Phosphohexose isomerase</fullName>
        <shortName evidence="7">PHI</shortName>
    </alternativeName>
</protein>
<dbReference type="EC" id="5.3.1.9" evidence="7"/>
<keyword evidence="10" id="KW-1185">Reference proteome</keyword>
<organism evidence="9 10">
    <name type="scientific">Thermus filiformis</name>
    <dbReference type="NCBI Taxonomy" id="276"/>
    <lineage>
        <taxon>Bacteria</taxon>
        <taxon>Thermotogati</taxon>
        <taxon>Deinococcota</taxon>
        <taxon>Deinococci</taxon>
        <taxon>Thermales</taxon>
        <taxon>Thermaceae</taxon>
        <taxon>Thermus</taxon>
    </lineage>
</organism>
<dbReference type="PATRIC" id="fig|276.5.peg.528"/>
<comment type="function">
    <text evidence="7">Catalyzes the reversible isomerization of glucose-6-phosphate to fructose-6-phosphate.</text>
</comment>
<dbReference type="GO" id="GO:0006094">
    <property type="term" value="P:gluconeogenesis"/>
    <property type="evidence" value="ECO:0007669"/>
    <property type="project" value="UniProtKB-UniRule"/>
</dbReference>
<dbReference type="PROSITE" id="PS51463">
    <property type="entry name" value="P_GLUCOSE_ISOMERASE_3"/>
    <property type="match status" value="1"/>
</dbReference>
<dbReference type="GO" id="GO:0005829">
    <property type="term" value="C:cytosol"/>
    <property type="evidence" value="ECO:0007669"/>
    <property type="project" value="TreeGrafter"/>
</dbReference>
<comment type="similarity">
    <text evidence="2 7 8">Belongs to the GPI family.</text>
</comment>
<dbReference type="EMBL" id="JPSL02000038">
    <property type="protein sequence ID" value="KGQ22639.1"/>
    <property type="molecule type" value="Genomic_DNA"/>
</dbReference>
<comment type="subcellular location">
    <subcellularLocation>
        <location evidence="7">Cytoplasm</location>
    </subcellularLocation>
</comment>
<accession>A0A0A2XBW7</accession>
<dbReference type="PROSITE" id="PS00765">
    <property type="entry name" value="P_GLUCOSE_ISOMERASE_1"/>
    <property type="match status" value="1"/>
</dbReference>
<dbReference type="HAMAP" id="MF_00473">
    <property type="entry name" value="G6P_isomerase"/>
    <property type="match status" value="1"/>
</dbReference>
<dbReference type="OrthoDB" id="140919at2"/>
<feature type="active site" evidence="7">
    <location>
        <position position="295"/>
    </location>
</feature>
<dbReference type="GO" id="GO:0097367">
    <property type="term" value="F:carbohydrate derivative binding"/>
    <property type="evidence" value="ECO:0007669"/>
    <property type="project" value="InterPro"/>
</dbReference>
<dbReference type="STRING" id="276.THFILI_04555"/>
<keyword evidence="3 7" id="KW-0312">Gluconeogenesis</keyword>
<comment type="catalytic activity">
    <reaction evidence="6 7 8">
        <text>alpha-D-glucose 6-phosphate = beta-D-fructose 6-phosphate</text>
        <dbReference type="Rhea" id="RHEA:11816"/>
        <dbReference type="ChEBI" id="CHEBI:57634"/>
        <dbReference type="ChEBI" id="CHEBI:58225"/>
        <dbReference type="EC" id="5.3.1.9"/>
    </reaction>
</comment>
<dbReference type="PROSITE" id="PS00174">
    <property type="entry name" value="P_GLUCOSE_ISOMERASE_2"/>
    <property type="match status" value="1"/>
</dbReference>
<keyword evidence="5 7" id="KW-0413">Isomerase</keyword>
<dbReference type="InterPro" id="IPR046348">
    <property type="entry name" value="SIS_dom_sf"/>
</dbReference>
<dbReference type="PANTHER" id="PTHR11469">
    <property type="entry name" value="GLUCOSE-6-PHOSPHATE ISOMERASE"/>
    <property type="match status" value="1"/>
</dbReference>
<dbReference type="Gene3D" id="3.40.50.10490">
    <property type="entry name" value="Glucose-6-phosphate isomerase like protein, domain 1"/>
    <property type="match status" value="2"/>
</dbReference>
<dbReference type="InterPro" id="IPR018189">
    <property type="entry name" value="Phosphoglucose_isomerase_CS"/>
</dbReference>
<dbReference type="SUPFAM" id="SSF53697">
    <property type="entry name" value="SIS domain"/>
    <property type="match status" value="1"/>
</dbReference>
<comment type="pathway">
    <text evidence="7">Carbohydrate biosynthesis; gluconeogenesis.</text>
</comment>
<evidence type="ECO:0000256" key="8">
    <source>
        <dbReference type="RuleBase" id="RU000612"/>
    </source>
</evidence>
<dbReference type="AlphaFoldDB" id="A0A0A2XBW7"/>
<evidence type="ECO:0000256" key="1">
    <source>
        <dbReference type="ARBA" id="ARBA00004926"/>
    </source>
</evidence>
<proteinExistence type="inferred from homology"/>
<dbReference type="CDD" id="cd05015">
    <property type="entry name" value="SIS_PGI_1"/>
    <property type="match status" value="1"/>
</dbReference>
<dbReference type="PRINTS" id="PR00662">
    <property type="entry name" value="G6PISOMERASE"/>
</dbReference>
<evidence type="ECO:0000313" key="10">
    <source>
        <dbReference type="Proteomes" id="UP000030364"/>
    </source>
</evidence>
<evidence type="ECO:0000256" key="3">
    <source>
        <dbReference type="ARBA" id="ARBA00022432"/>
    </source>
</evidence>
<sequence>MIGLCTDHLGLDLDRALGEWEGALEAARAGLLARKGVPGSFLGWMDLPEDTETLRAVRRYREGVDFAEDLVHIGIGGSSLGALALEEALGEGRVRVHPVDHVEPTPLKRLLDRLDPRRTLVHVVSKSGTTLETLSAFALFLDWLKKGTPDWRRHVVVTTDPSRGPLRRFAQEEGLASFSIPEEVGGRYSVLSPVGLLPLAFSGADLEALLSGARMANEVARRPLGENLPLKTALLQHLAWLEGRGITVFMAYSARMRHVPAWFVQLHDESLGKRDREGRRVGTTALPALGPQDQHAQVQLFREGPLDKLIVLALPLQDEPLVIPEGPGLPGFLPGRTFLDVLQAEALATEEALAQAGQRVYTLTLDRVDAYHLGWLLQHLMWQTAFLGELWGVNAFDQPGVELGKRLALERLEKDGRFQ</sequence>
<gene>
    <name evidence="7" type="primary">pgi</name>
    <name evidence="9" type="ORF">THFILI_04555</name>
</gene>
<dbReference type="InterPro" id="IPR023096">
    <property type="entry name" value="G6P_Isomerase_C"/>
</dbReference>
<dbReference type="Gene3D" id="1.10.1390.10">
    <property type="match status" value="1"/>
</dbReference>
<evidence type="ECO:0000256" key="7">
    <source>
        <dbReference type="HAMAP-Rule" id="MF_00473"/>
    </source>
</evidence>
<dbReference type="InterPro" id="IPR035476">
    <property type="entry name" value="SIS_PGI_1"/>
</dbReference>
<evidence type="ECO:0000256" key="2">
    <source>
        <dbReference type="ARBA" id="ARBA00006604"/>
    </source>
</evidence>
<evidence type="ECO:0000256" key="4">
    <source>
        <dbReference type="ARBA" id="ARBA00023152"/>
    </source>
</evidence>
<keyword evidence="7" id="KW-0963">Cytoplasm</keyword>
<dbReference type="PANTHER" id="PTHR11469:SF1">
    <property type="entry name" value="GLUCOSE-6-PHOSPHATE ISOMERASE"/>
    <property type="match status" value="1"/>
</dbReference>
<evidence type="ECO:0000256" key="5">
    <source>
        <dbReference type="ARBA" id="ARBA00023235"/>
    </source>
</evidence>
<evidence type="ECO:0000256" key="6">
    <source>
        <dbReference type="ARBA" id="ARBA00029321"/>
    </source>
</evidence>
<feature type="active site" evidence="7">
    <location>
        <position position="405"/>
    </location>
</feature>
<reference evidence="9 10" key="1">
    <citation type="journal article" date="2015" name="Genome Announc.">
        <title>Draft Genome Sequence of the Thermophile Thermus filiformis ATCC 43280, Producer of Carotenoid-(Di)glucoside-Branched Fatty Acid (Di)esters and Source of Hyperthermostable Enzymes of Biotechnological Interest.</title>
        <authorList>
            <person name="Mandelli F."/>
            <person name="Oliveira Ramires B."/>
            <person name="Couger M.B."/>
            <person name="Paixao D.A."/>
            <person name="Camilo C.M."/>
            <person name="Polikarpov I."/>
            <person name="Prade R."/>
            <person name="Riano-Pachon D.M."/>
            <person name="Squina F.M."/>
        </authorList>
    </citation>
    <scope>NUCLEOTIDE SEQUENCE [LARGE SCALE GENOMIC DNA]</scope>
    <source>
        <strain evidence="9 10">ATCC 43280</strain>
    </source>
</reference>
<feature type="active site" description="Proton donor" evidence="7">
    <location>
        <position position="269"/>
    </location>
</feature>
<dbReference type="Pfam" id="PF00342">
    <property type="entry name" value="PGI"/>
    <property type="match status" value="2"/>
</dbReference>
<dbReference type="InterPro" id="IPR035482">
    <property type="entry name" value="SIS_PGI_2"/>
</dbReference>
<dbReference type="CDD" id="cd05016">
    <property type="entry name" value="SIS_PGI_2"/>
    <property type="match status" value="1"/>
</dbReference>
<comment type="caution">
    <text evidence="9">The sequence shown here is derived from an EMBL/GenBank/DDBJ whole genome shotgun (WGS) entry which is preliminary data.</text>
</comment>
<comment type="pathway">
    <text evidence="1 7 8">Carbohydrate degradation; glycolysis; D-glyceraldehyde 3-phosphate and glycerone phosphate from D-glucose: step 2/4.</text>
</comment>
<name>A0A0A2XBW7_THEFI</name>
<dbReference type="UniPathway" id="UPA00138"/>
<dbReference type="GO" id="GO:0048029">
    <property type="term" value="F:monosaccharide binding"/>
    <property type="evidence" value="ECO:0007669"/>
    <property type="project" value="TreeGrafter"/>
</dbReference>
<evidence type="ECO:0000313" key="9">
    <source>
        <dbReference type="EMBL" id="KGQ22639.1"/>
    </source>
</evidence>
<dbReference type="Proteomes" id="UP000030364">
    <property type="component" value="Unassembled WGS sequence"/>
</dbReference>